<feature type="compositionally biased region" description="Low complexity" evidence="1">
    <location>
        <begin position="17"/>
        <end position="42"/>
    </location>
</feature>
<dbReference type="AlphaFoldDB" id="A0A6J3RZK4"/>
<gene>
    <name evidence="3" type="primary">MRPL14</name>
</gene>
<accession>A0A6J3RZK4</accession>
<evidence type="ECO:0000313" key="3">
    <source>
        <dbReference type="RefSeq" id="XP_033720052.1"/>
    </source>
</evidence>
<reference evidence="3" key="1">
    <citation type="submission" date="2025-08" db="UniProtKB">
        <authorList>
            <consortium name="RefSeq"/>
        </authorList>
    </citation>
    <scope>IDENTIFICATION</scope>
    <source>
        <tissue evidence="3">Spleen</tissue>
    </source>
</reference>
<organism evidence="2 3">
    <name type="scientific">Tursiops truncatus</name>
    <name type="common">Atlantic bottle-nosed dolphin</name>
    <name type="synonym">Delphinus truncatus</name>
    <dbReference type="NCBI Taxonomy" id="9739"/>
    <lineage>
        <taxon>Eukaryota</taxon>
        <taxon>Metazoa</taxon>
        <taxon>Chordata</taxon>
        <taxon>Craniata</taxon>
        <taxon>Vertebrata</taxon>
        <taxon>Euteleostomi</taxon>
        <taxon>Mammalia</taxon>
        <taxon>Eutheria</taxon>
        <taxon>Laurasiatheria</taxon>
        <taxon>Artiodactyla</taxon>
        <taxon>Whippomorpha</taxon>
        <taxon>Cetacea</taxon>
        <taxon>Odontoceti</taxon>
        <taxon>Delphinidae</taxon>
        <taxon>Tursiops</taxon>
    </lineage>
</organism>
<keyword evidence="3" id="KW-0689">Ribosomal protein</keyword>
<keyword evidence="2" id="KW-1185">Reference proteome</keyword>
<keyword evidence="3" id="KW-0687">Ribonucleoprotein</keyword>
<evidence type="ECO:0000256" key="1">
    <source>
        <dbReference type="SAM" id="MobiDB-lite"/>
    </source>
</evidence>
<sequence>MNELYCMGRKERTHSRGQSPPQSSDQSPDGPGAAAGLANPALAEARIPAPGRLLGYSAPGAGEKIKDTEDIGLGDPGIQNSGAGAADSPQRRRLMGRCWNHGGDAHLDRAGFAILGSHGFLYWALGPLRPREQSTEPTLFQIEVLTRQRKP</sequence>
<protein>
    <submittedName>
        <fullName evidence="3">39S ribosomal protein L14, mitochondrial isoform X1</fullName>
    </submittedName>
</protein>
<feature type="region of interest" description="Disordered" evidence="1">
    <location>
        <begin position="1"/>
        <end position="42"/>
    </location>
</feature>
<dbReference type="GO" id="GO:0005840">
    <property type="term" value="C:ribosome"/>
    <property type="evidence" value="ECO:0007669"/>
    <property type="project" value="UniProtKB-KW"/>
</dbReference>
<evidence type="ECO:0000313" key="2">
    <source>
        <dbReference type="Proteomes" id="UP000245320"/>
    </source>
</evidence>
<feature type="region of interest" description="Disordered" evidence="1">
    <location>
        <begin position="67"/>
        <end position="90"/>
    </location>
</feature>
<proteinExistence type="predicted"/>
<dbReference type="CTD" id="64928"/>
<dbReference type="Proteomes" id="UP000245320">
    <property type="component" value="Chromosome 10"/>
</dbReference>
<name>A0A6J3RZK4_TURTR</name>
<dbReference type="RefSeq" id="XP_033720052.1">
    <property type="nucleotide sequence ID" value="XM_033864161.1"/>
</dbReference>